<evidence type="ECO:0000256" key="1">
    <source>
        <dbReference type="ARBA" id="ARBA00004123"/>
    </source>
</evidence>
<dbReference type="PROSITE" id="PS50066">
    <property type="entry name" value="MADS_BOX_2"/>
    <property type="match status" value="1"/>
</dbReference>
<reference evidence="7" key="1">
    <citation type="submission" date="2015-04" db="UniProtKB">
        <authorList>
            <consortium name="EnsemblPlants"/>
        </authorList>
    </citation>
    <scope>IDENTIFICATION</scope>
</reference>
<dbReference type="PRINTS" id="PR00404">
    <property type="entry name" value="MADSDOMAIN"/>
</dbReference>
<keyword evidence="2" id="KW-0805">Transcription regulation</keyword>
<sequence>MARNKVKLQRIINDAKRRAAFKKRLKGLKKKASELSTLCSVDTCLMVYGEGEVQATEVWPSVQEATRVLERVKAMPQLDRYKKTMDLDGFTKERTDKLQEKLHKVRRNADESETKILLVEAFYGRCAGLEGLTIEQLTSLGWMANAQLKIVNNHLQKFREQGLLPESASLSGMNVPPYTIAGYPTVEEAQMQREGWLMNIARGIGSLGYNGFEGSSGSAIAEPNGDMVQCLNKGA</sequence>
<dbReference type="Gene3D" id="3.40.1810.10">
    <property type="entry name" value="Transcription factor, MADS-box"/>
    <property type="match status" value="1"/>
</dbReference>
<dbReference type="Proteomes" id="UP000008021">
    <property type="component" value="Chromosome 8"/>
</dbReference>
<keyword evidence="4" id="KW-0804">Transcription</keyword>
<proteinExistence type="predicted"/>
<name>A0A0E0ELN5_9ORYZ</name>
<dbReference type="GO" id="GO:0046983">
    <property type="term" value="F:protein dimerization activity"/>
    <property type="evidence" value="ECO:0007669"/>
    <property type="project" value="InterPro"/>
</dbReference>
<protein>
    <recommendedName>
        <fullName evidence="6">MADS-box domain-containing protein</fullName>
    </recommendedName>
</protein>
<feature type="domain" description="MADS-box" evidence="6">
    <location>
        <begin position="1"/>
        <end position="50"/>
    </location>
</feature>
<evidence type="ECO:0000259" key="6">
    <source>
        <dbReference type="PROSITE" id="PS50066"/>
    </source>
</evidence>
<evidence type="ECO:0000313" key="7">
    <source>
        <dbReference type="EnsemblPlants" id="OMERI08G12590.1"/>
    </source>
</evidence>
<reference evidence="7" key="2">
    <citation type="submission" date="2018-05" db="EMBL/GenBank/DDBJ databases">
        <title>OmerRS3 (Oryza meridionalis Reference Sequence Version 3).</title>
        <authorList>
            <person name="Zhang J."/>
            <person name="Kudrna D."/>
            <person name="Lee S."/>
            <person name="Talag J."/>
            <person name="Welchert J."/>
            <person name="Wing R.A."/>
        </authorList>
    </citation>
    <scope>NUCLEOTIDE SEQUENCE [LARGE SCALE GENOMIC DNA]</scope>
    <source>
        <strain evidence="7">cv. OR44</strain>
    </source>
</reference>
<organism evidence="7">
    <name type="scientific">Oryza meridionalis</name>
    <dbReference type="NCBI Taxonomy" id="40149"/>
    <lineage>
        <taxon>Eukaryota</taxon>
        <taxon>Viridiplantae</taxon>
        <taxon>Streptophyta</taxon>
        <taxon>Embryophyta</taxon>
        <taxon>Tracheophyta</taxon>
        <taxon>Spermatophyta</taxon>
        <taxon>Magnoliopsida</taxon>
        <taxon>Liliopsida</taxon>
        <taxon>Poales</taxon>
        <taxon>Poaceae</taxon>
        <taxon>BOP clade</taxon>
        <taxon>Oryzoideae</taxon>
        <taxon>Oryzeae</taxon>
        <taxon>Oryzinae</taxon>
        <taxon>Oryza</taxon>
    </lineage>
</organism>
<dbReference type="SMART" id="SM00432">
    <property type="entry name" value="MADS"/>
    <property type="match status" value="1"/>
</dbReference>
<dbReference type="STRING" id="40149.A0A0E0ELN5"/>
<dbReference type="InterPro" id="IPR050142">
    <property type="entry name" value="MADS-box/MEF2_TF"/>
</dbReference>
<keyword evidence="8" id="KW-1185">Reference proteome</keyword>
<keyword evidence="3" id="KW-0238">DNA-binding</keyword>
<comment type="subcellular location">
    <subcellularLocation>
        <location evidence="1">Nucleus</location>
    </subcellularLocation>
</comment>
<dbReference type="Gramene" id="OMERI08G12590.1">
    <property type="protein sequence ID" value="OMERI08G12590.1"/>
    <property type="gene ID" value="OMERI08G12590"/>
</dbReference>
<evidence type="ECO:0000313" key="8">
    <source>
        <dbReference type="Proteomes" id="UP000008021"/>
    </source>
</evidence>
<dbReference type="HOGENOM" id="CLU_053053_7_2_1"/>
<dbReference type="InterPro" id="IPR036879">
    <property type="entry name" value="TF_MADSbox_sf"/>
</dbReference>
<evidence type="ECO:0000256" key="2">
    <source>
        <dbReference type="ARBA" id="ARBA00023015"/>
    </source>
</evidence>
<dbReference type="GO" id="GO:0005634">
    <property type="term" value="C:nucleus"/>
    <property type="evidence" value="ECO:0007669"/>
    <property type="project" value="UniProtKB-SubCell"/>
</dbReference>
<evidence type="ECO:0000256" key="3">
    <source>
        <dbReference type="ARBA" id="ARBA00023125"/>
    </source>
</evidence>
<dbReference type="PANTHER" id="PTHR48019">
    <property type="entry name" value="SERUM RESPONSE FACTOR HOMOLOG"/>
    <property type="match status" value="1"/>
</dbReference>
<dbReference type="eggNOG" id="KOG0014">
    <property type="taxonomic scope" value="Eukaryota"/>
</dbReference>
<evidence type="ECO:0000256" key="4">
    <source>
        <dbReference type="ARBA" id="ARBA00023163"/>
    </source>
</evidence>
<keyword evidence="5" id="KW-0539">Nucleus</keyword>
<dbReference type="EnsemblPlants" id="OMERI08G12590.1">
    <property type="protein sequence ID" value="OMERI08G12590.1"/>
    <property type="gene ID" value="OMERI08G12590"/>
</dbReference>
<accession>A0A0E0ELN5</accession>
<dbReference type="Pfam" id="PF00319">
    <property type="entry name" value="SRF-TF"/>
    <property type="match status" value="1"/>
</dbReference>
<evidence type="ECO:0000256" key="5">
    <source>
        <dbReference type="ARBA" id="ARBA00023242"/>
    </source>
</evidence>
<dbReference type="SUPFAM" id="SSF55455">
    <property type="entry name" value="SRF-like"/>
    <property type="match status" value="1"/>
</dbReference>
<dbReference type="GO" id="GO:0003677">
    <property type="term" value="F:DNA binding"/>
    <property type="evidence" value="ECO:0007669"/>
    <property type="project" value="UniProtKB-KW"/>
</dbReference>
<dbReference type="AlphaFoldDB" id="A0A0E0ELN5"/>
<dbReference type="InterPro" id="IPR002100">
    <property type="entry name" value="TF_MADSbox"/>
</dbReference>